<organism evidence="2 3">
    <name type="scientific">Auxenochlorella protothecoides</name>
    <name type="common">Green microalga</name>
    <name type="synonym">Chlorella protothecoides</name>
    <dbReference type="NCBI Taxonomy" id="3075"/>
    <lineage>
        <taxon>Eukaryota</taxon>
        <taxon>Viridiplantae</taxon>
        <taxon>Chlorophyta</taxon>
        <taxon>core chlorophytes</taxon>
        <taxon>Trebouxiophyceae</taxon>
        <taxon>Chlorellales</taxon>
        <taxon>Chlorellaceae</taxon>
        <taxon>Auxenochlorella</taxon>
    </lineage>
</organism>
<dbReference type="AlphaFoldDB" id="A0A087SLV3"/>
<dbReference type="RefSeq" id="XP_011399645.1">
    <property type="nucleotide sequence ID" value="XM_011401343.1"/>
</dbReference>
<protein>
    <submittedName>
        <fullName evidence="2">Uncharacterized protein</fullName>
    </submittedName>
</protein>
<name>A0A087SLV3_AUXPR</name>
<dbReference type="EMBL" id="KL662130">
    <property type="protein sequence ID" value="KFM26707.1"/>
    <property type="molecule type" value="Genomic_DNA"/>
</dbReference>
<gene>
    <name evidence="2" type="ORF">F751_6664</name>
</gene>
<feature type="region of interest" description="Disordered" evidence="1">
    <location>
        <begin position="1"/>
        <end position="54"/>
    </location>
</feature>
<dbReference type="Proteomes" id="UP000028924">
    <property type="component" value="Unassembled WGS sequence"/>
</dbReference>
<reference evidence="2 3" key="1">
    <citation type="journal article" date="2014" name="BMC Genomics">
        <title>Oil accumulation mechanisms of the oleaginous microalga Chlorella protothecoides revealed through its genome, transcriptomes, and proteomes.</title>
        <authorList>
            <person name="Gao C."/>
            <person name="Wang Y."/>
            <person name="Shen Y."/>
            <person name="Yan D."/>
            <person name="He X."/>
            <person name="Dai J."/>
            <person name="Wu Q."/>
        </authorList>
    </citation>
    <scope>NUCLEOTIDE SEQUENCE [LARGE SCALE GENOMIC DNA]</scope>
    <source>
        <strain evidence="2 3">0710</strain>
    </source>
</reference>
<dbReference type="GeneID" id="23618055"/>
<proteinExistence type="predicted"/>
<sequence length="54" mass="5530">MLSVCMVRGPPGSTPGRAGEGTTVCGTSFRSTQTPRPSRTIDPGPHRGPGGRAH</sequence>
<feature type="compositionally biased region" description="Polar residues" evidence="1">
    <location>
        <begin position="24"/>
        <end position="37"/>
    </location>
</feature>
<evidence type="ECO:0000256" key="1">
    <source>
        <dbReference type="SAM" id="MobiDB-lite"/>
    </source>
</evidence>
<dbReference type="KEGG" id="apro:F751_6664"/>
<evidence type="ECO:0000313" key="3">
    <source>
        <dbReference type="Proteomes" id="UP000028924"/>
    </source>
</evidence>
<accession>A0A087SLV3</accession>
<evidence type="ECO:0000313" key="2">
    <source>
        <dbReference type="EMBL" id="KFM26707.1"/>
    </source>
</evidence>
<keyword evidence="3" id="KW-1185">Reference proteome</keyword>